<evidence type="ECO:0000313" key="3">
    <source>
        <dbReference type="Proteomes" id="UP000289775"/>
    </source>
</evidence>
<keyword evidence="1" id="KW-1133">Transmembrane helix</keyword>
<name>A0A444WF47_9FLAO</name>
<keyword evidence="1" id="KW-0812">Transmembrane</keyword>
<feature type="transmembrane region" description="Helical" evidence="1">
    <location>
        <begin position="33"/>
        <end position="48"/>
    </location>
</feature>
<accession>A0A444WF47</accession>
<evidence type="ECO:0000256" key="1">
    <source>
        <dbReference type="SAM" id="Phobius"/>
    </source>
</evidence>
<protein>
    <submittedName>
        <fullName evidence="2">Uncharacterized protein</fullName>
    </submittedName>
</protein>
<dbReference type="AlphaFoldDB" id="A0A444WF47"/>
<sequence>MAGFLVAVFLLLMVTAFSFGLIRALVDRERRRWWMYLIVFVVMLFLLMI</sequence>
<keyword evidence="3" id="KW-1185">Reference proteome</keyword>
<feature type="transmembrane region" description="Helical" evidence="1">
    <location>
        <begin position="6"/>
        <end position="26"/>
    </location>
</feature>
<proteinExistence type="predicted"/>
<evidence type="ECO:0000313" key="2">
    <source>
        <dbReference type="EMBL" id="RYJ44481.1"/>
    </source>
</evidence>
<dbReference type="Proteomes" id="UP000289775">
    <property type="component" value="Unassembled WGS sequence"/>
</dbReference>
<dbReference type="EMBL" id="JUIW01000003">
    <property type="protein sequence ID" value="RYJ44481.1"/>
    <property type="molecule type" value="Genomic_DNA"/>
</dbReference>
<organism evidence="2 3">
    <name type="scientific">Flavobacterium beibuense</name>
    <dbReference type="NCBI Taxonomy" id="657326"/>
    <lineage>
        <taxon>Bacteria</taxon>
        <taxon>Pseudomonadati</taxon>
        <taxon>Bacteroidota</taxon>
        <taxon>Flavobacteriia</taxon>
        <taxon>Flavobacteriales</taxon>
        <taxon>Flavobacteriaceae</taxon>
        <taxon>Flavobacterium</taxon>
    </lineage>
</organism>
<keyword evidence="1" id="KW-0472">Membrane</keyword>
<reference evidence="2 3" key="1">
    <citation type="submission" date="2014-12" db="EMBL/GenBank/DDBJ databases">
        <title>Genome sequence of Flavobacterium beibuense RSKm HC5.</title>
        <authorList>
            <person name="Kim J.F."/>
            <person name="Song J.Y."/>
            <person name="Kwak M.-J."/>
            <person name="Lee S.-W."/>
        </authorList>
    </citation>
    <scope>NUCLEOTIDE SEQUENCE [LARGE SCALE GENOMIC DNA]</scope>
    <source>
        <strain evidence="2 3">RSKm HC5</strain>
    </source>
</reference>
<comment type="caution">
    <text evidence="2">The sequence shown here is derived from an EMBL/GenBank/DDBJ whole genome shotgun (WGS) entry which is preliminary data.</text>
</comment>
<gene>
    <name evidence="2" type="ORF">NU09_1091</name>
</gene>